<evidence type="ECO:0000259" key="1">
    <source>
        <dbReference type="Pfam" id="PF12225"/>
    </source>
</evidence>
<protein>
    <submittedName>
        <fullName evidence="2">Zinc-finger protein</fullName>
    </submittedName>
</protein>
<proteinExistence type="predicted"/>
<dbReference type="Proteomes" id="UP000008544">
    <property type="component" value="Chromosome"/>
</dbReference>
<dbReference type="InterPro" id="IPR022026">
    <property type="entry name" value="DUF5981"/>
</dbReference>
<reference evidence="2 3" key="2">
    <citation type="journal article" date="2008" name="Science">
        <title>Environmental genomics reveals a single-species ecosystem deep within Earth.</title>
        <authorList>
            <person name="Chivian D."/>
            <person name="Brodie E.L."/>
            <person name="Alm E.J."/>
            <person name="Culley D.E."/>
            <person name="Dehal P.S."/>
            <person name="Desantis T.Z."/>
            <person name="Gihring T.M."/>
            <person name="Lapidus A."/>
            <person name="Lin L.H."/>
            <person name="Lowry S.R."/>
            <person name="Moser D.P."/>
            <person name="Richardson P.M."/>
            <person name="Southam G."/>
            <person name="Wanger G."/>
            <person name="Pratt L.M."/>
            <person name="Andersen G.L."/>
            <person name="Hazen T.C."/>
            <person name="Brockman F.J."/>
            <person name="Arkin A.P."/>
            <person name="Onstott T.C."/>
        </authorList>
    </citation>
    <scope>NUCLEOTIDE SEQUENCE [LARGE SCALE GENOMIC DNA]</scope>
    <source>
        <strain evidence="2 3">MP104C</strain>
    </source>
</reference>
<dbReference type="GO" id="GO:0008270">
    <property type="term" value="F:zinc ion binding"/>
    <property type="evidence" value="ECO:0007669"/>
    <property type="project" value="UniProtKB-KW"/>
</dbReference>
<keyword evidence="2" id="KW-0479">Metal-binding</keyword>
<gene>
    <name evidence="2" type="ordered locus">Daud_0116</name>
</gene>
<dbReference type="RefSeq" id="WP_012301278.1">
    <property type="nucleotide sequence ID" value="NC_010424.1"/>
</dbReference>
<keyword evidence="2" id="KW-0863">Zinc-finger</keyword>
<feature type="domain" description="Methylene-tetrahydrofolate reductase C-terminal-like" evidence="1">
    <location>
        <begin position="111"/>
        <end position="205"/>
    </location>
</feature>
<name>B1I1F9_DESAP</name>
<keyword evidence="3" id="KW-1185">Reference proteome</keyword>
<dbReference type="OrthoDB" id="9803687at2"/>
<dbReference type="STRING" id="477974.Daud_0116"/>
<dbReference type="HOGENOM" id="CLU_107569_0_0_9"/>
<dbReference type="EMBL" id="CP000860">
    <property type="protein sequence ID" value="ACA58684.1"/>
    <property type="molecule type" value="Genomic_DNA"/>
</dbReference>
<dbReference type="AlphaFoldDB" id="B1I1F9"/>
<evidence type="ECO:0000313" key="3">
    <source>
        <dbReference type="Proteomes" id="UP000008544"/>
    </source>
</evidence>
<organism evidence="2 3">
    <name type="scientific">Desulforudis audaxviator (strain MP104C)</name>
    <dbReference type="NCBI Taxonomy" id="477974"/>
    <lineage>
        <taxon>Bacteria</taxon>
        <taxon>Bacillati</taxon>
        <taxon>Bacillota</taxon>
        <taxon>Clostridia</taxon>
        <taxon>Thermoanaerobacterales</taxon>
        <taxon>Candidatus Desulforudaceae</taxon>
        <taxon>Candidatus Desulforudis</taxon>
    </lineage>
</organism>
<dbReference type="Pfam" id="PF12225">
    <property type="entry name" value="DUF5981"/>
    <property type="match status" value="1"/>
</dbReference>
<dbReference type="KEGG" id="dau:Daud_0116"/>
<sequence>MIVARRKPAPPLLAAATGRRTVLVAGCKGCVAVCGVGGEREVRLLAAQLELAAKRLGQKRTVLRATVARQCDPGFLSSFDSLMEQAEACFSLGCGVGVQYMAERYPAKPVFPAVDTVFAGGSPAAGLWEERCRMCGECVLGETGGICPVSRCAKGLLNGPCGGSVNELCEIGHNQPCAWNLIYERLAGQGRLEGLTVITPPKDWSRAGAGVRSVVREDLMP</sequence>
<dbReference type="eggNOG" id="COG4656">
    <property type="taxonomic scope" value="Bacteria"/>
</dbReference>
<evidence type="ECO:0000313" key="2">
    <source>
        <dbReference type="EMBL" id="ACA58684.1"/>
    </source>
</evidence>
<reference evidence="3" key="1">
    <citation type="submission" date="2007-10" db="EMBL/GenBank/DDBJ databases">
        <title>Complete sequence of chromosome of Desulforudis audaxviator MP104C.</title>
        <authorList>
            <person name="Copeland A."/>
            <person name="Lucas S."/>
            <person name="Lapidus A."/>
            <person name="Barry K."/>
            <person name="Glavina del Rio T."/>
            <person name="Dalin E."/>
            <person name="Tice H."/>
            <person name="Bruce D."/>
            <person name="Pitluck S."/>
            <person name="Lowry S.R."/>
            <person name="Larimer F."/>
            <person name="Land M.L."/>
            <person name="Hauser L."/>
            <person name="Kyrpides N."/>
            <person name="Ivanova N.N."/>
            <person name="Richardson P."/>
        </authorList>
    </citation>
    <scope>NUCLEOTIDE SEQUENCE [LARGE SCALE GENOMIC DNA]</scope>
    <source>
        <strain evidence="3">MP104C</strain>
    </source>
</reference>
<keyword evidence="2" id="KW-0862">Zinc</keyword>
<accession>B1I1F9</accession>